<evidence type="ECO:0000256" key="1">
    <source>
        <dbReference type="ARBA" id="ARBA00022729"/>
    </source>
</evidence>
<dbReference type="PANTHER" id="PTHR32444:SF108">
    <property type="entry name" value="OS02G0527900 PROTEIN"/>
    <property type="match status" value="1"/>
</dbReference>
<reference evidence="7" key="1">
    <citation type="submission" date="2024-07" db="EMBL/GenBank/DDBJ databases">
        <title>Two chromosome-level genome assemblies of Korean endemic species Abeliophyllum distichum and Forsythia ovata (Oleaceae).</title>
        <authorList>
            <person name="Jang H."/>
        </authorList>
    </citation>
    <scope>NUCLEOTIDE SEQUENCE [LARGE SCALE GENOMIC DNA]</scope>
</reference>
<evidence type="ECO:0000256" key="2">
    <source>
        <dbReference type="ARBA" id="ARBA00023157"/>
    </source>
</evidence>
<keyword evidence="2" id="KW-1015">Disulfide bond</keyword>
<protein>
    <submittedName>
        <fullName evidence="6">PAN domain-containing protein</fullName>
    </submittedName>
</protein>
<comment type="caution">
    <text evidence="6">The sequence shown here is derived from an EMBL/GenBank/DDBJ whole genome shotgun (WGS) entry which is preliminary data.</text>
</comment>
<keyword evidence="3" id="KW-0472">Membrane</keyword>
<feature type="signal peptide" evidence="4">
    <location>
        <begin position="1"/>
        <end position="34"/>
    </location>
</feature>
<keyword evidence="1 4" id="KW-0732">Signal</keyword>
<dbReference type="Proteomes" id="UP001604277">
    <property type="component" value="Unassembled WGS sequence"/>
</dbReference>
<dbReference type="SUPFAM" id="SSF51110">
    <property type="entry name" value="alpha-D-mannose-specific plant lectins"/>
    <property type="match status" value="1"/>
</dbReference>
<dbReference type="AlphaFoldDB" id="A0ABD1SQM8"/>
<dbReference type="InterPro" id="IPR035446">
    <property type="entry name" value="SLSG/EP1"/>
</dbReference>
<dbReference type="PANTHER" id="PTHR32444">
    <property type="entry name" value="BULB-TYPE LECTIN DOMAIN-CONTAINING PROTEIN"/>
    <property type="match status" value="1"/>
</dbReference>
<dbReference type="EMBL" id="JBFOLJ010000010">
    <property type="protein sequence ID" value="KAL2502648.1"/>
    <property type="molecule type" value="Genomic_DNA"/>
</dbReference>
<dbReference type="InterPro" id="IPR036426">
    <property type="entry name" value="Bulb-type_lectin_dom_sf"/>
</dbReference>
<dbReference type="PIRSF" id="PIRSF002686">
    <property type="entry name" value="SLG"/>
    <property type="match status" value="1"/>
</dbReference>
<evidence type="ECO:0000259" key="5">
    <source>
        <dbReference type="PROSITE" id="PS50948"/>
    </source>
</evidence>
<accession>A0ABD1SQM8</accession>
<evidence type="ECO:0000313" key="7">
    <source>
        <dbReference type="Proteomes" id="UP001604277"/>
    </source>
</evidence>
<keyword evidence="3" id="KW-0812">Transmembrane</keyword>
<organism evidence="6 7">
    <name type="scientific">Forsythia ovata</name>
    <dbReference type="NCBI Taxonomy" id="205694"/>
    <lineage>
        <taxon>Eukaryota</taxon>
        <taxon>Viridiplantae</taxon>
        <taxon>Streptophyta</taxon>
        <taxon>Embryophyta</taxon>
        <taxon>Tracheophyta</taxon>
        <taxon>Spermatophyta</taxon>
        <taxon>Magnoliopsida</taxon>
        <taxon>eudicotyledons</taxon>
        <taxon>Gunneridae</taxon>
        <taxon>Pentapetalae</taxon>
        <taxon>asterids</taxon>
        <taxon>lamiids</taxon>
        <taxon>Lamiales</taxon>
        <taxon>Oleaceae</taxon>
        <taxon>Forsythieae</taxon>
        <taxon>Forsythia</taxon>
    </lineage>
</organism>
<dbReference type="InterPro" id="IPR000858">
    <property type="entry name" value="S_locus_glycoprot_dom"/>
</dbReference>
<feature type="domain" description="Apple" evidence="5">
    <location>
        <begin position="339"/>
        <end position="421"/>
    </location>
</feature>
<feature type="chain" id="PRO_5044868147" evidence="4">
    <location>
        <begin position="35"/>
        <end position="492"/>
    </location>
</feature>
<dbReference type="InterPro" id="IPR003609">
    <property type="entry name" value="Pan_app"/>
</dbReference>
<dbReference type="PROSITE" id="PS50948">
    <property type="entry name" value="PAN"/>
    <property type="match status" value="1"/>
</dbReference>
<dbReference type="Pfam" id="PF00954">
    <property type="entry name" value="S_locus_glycop"/>
    <property type="match status" value="1"/>
</dbReference>
<evidence type="ECO:0000313" key="6">
    <source>
        <dbReference type="EMBL" id="KAL2502648.1"/>
    </source>
</evidence>
<sequence length="492" mass="54222">MDTLGLHFNSVSRILLLTIFSVLCINTWWSSAEASTVPQELLRGFKATPNPSISSFQPLLSDSTGNYSLGFLRVNKNQINLAVLHIQSSEQLWSARTARLPRWADPTQLFFNGSLVLSDPHTGVLWSTHTDGDRVLLSNSSNLQIQKVDGVTVEWQSFDFPTDTLVENQNFTSAMTLVSSNGPYSMRLGSDFIGLYAKFNPSTDPGQIYLKHKALEAKAAVVKGQGPIRVILTSDGYLGMFQTGSTPVDVQSFNSFQQNVSGIRRVRIEPDGNLKGYFWTGLSWIVDYQAISDPCELPSSCGPYGLCQPGKGCSCLDNRTEPISGRCVSPENHISGDLCSAYDNKYKVLRRSGVELPYKELMGYRKMESIKQCETACEMNCTCWGAVYSNSSGFCYILDYPMQTLVAVGDETKMGYFKLREGVGKKKVNAWLGLGFGLLFGAILILGGVVGLGWYRLRNRGVKGYVEEEGIGVGPYKDLGAASFRSIELCEK</sequence>
<evidence type="ECO:0000256" key="4">
    <source>
        <dbReference type="SAM" id="SignalP"/>
    </source>
</evidence>
<name>A0ABD1SQM8_9LAMI</name>
<feature type="transmembrane region" description="Helical" evidence="3">
    <location>
        <begin position="430"/>
        <end position="455"/>
    </location>
</feature>
<evidence type="ECO:0000256" key="3">
    <source>
        <dbReference type="SAM" id="Phobius"/>
    </source>
</evidence>
<keyword evidence="7" id="KW-1185">Reference proteome</keyword>
<proteinExistence type="predicted"/>
<dbReference type="Gene3D" id="2.90.10.30">
    <property type="match status" value="1"/>
</dbReference>
<gene>
    <name evidence="6" type="ORF">Fot_36496</name>
</gene>
<keyword evidence="3" id="KW-1133">Transmembrane helix</keyword>